<dbReference type="PANTHER" id="PTHR37691">
    <property type="entry name" value="BLR3518 PROTEIN"/>
    <property type="match status" value="1"/>
</dbReference>
<proteinExistence type="predicted"/>
<dbReference type="STRING" id="153721.MYP_4906"/>
<keyword evidence="2" id="KW-1185">Reference proteome</keyword>
<dbReference type="AlphaFoldDB" id="A0A098LKZ7"/>
<dbReference type="RefSeq" id="WP_045469604.1">
    <property type="nucleotide sequence ID" value="NZ_BBLT01000015.1"/>
</dbReference>
<name>A0A098LKZ7_9BACT</name>
<dbReference type="OrthoDB" id="678766at2"/>
<dbReference type="SUPFAM" id="SSF75169">
    <property type="entry name" value="DsrEFH-like"/>
    <property type="match status" value="1"/>
</dbReference>
<dbReference type="Gene3D" id="3.40.1260.10">
    <property type="entry name" value="DsrEFH-like"/>
    <property type="match status" value="1"/>
</dbReference>
<organism evidence="1 2">
    <name type="scientific">Sporocytophaga myxococcoides</name>
    <dbReference type="NCBI Taxonomy" id="153721"/>
    <lineage>
        <taxon>Bacteria</taxon>
        <taxon>Pseudomonadati</taxon>
        <taxon>Bacteroidota</taxon>
        <taxon>Cytophagia</taxon>
        <taxon>Cytophagales</taxon>
        <taxon>Cytophagaceae</taxon>
        <taxon>Sporocytophaga</taxon>
    </lineage>
</organism>
<dbReference type="PANTHER" id="PTHR37691:SF1">
    <property type="entry name" value="BLR3518 PROTEIN"/>
    <property type="match status" value="1"/>
</dbReference>
<sequence>MTDKGYKVVFHLGTNDEQVWKSLIKQIGNVQKEVPAIIVEVITHGLGVELLFSNSRFSNVLEEMANRGILFSACRNTLNERGVSSSSDLISVARIIPSALAHLIFRQSEGWSYIKVGI</sequence>
<dbReference type="InterPro" id="IPR027396">
    <property type="entry name" value="DsrEFH-like"/>
</dbReference>
<dbReference type="Proteomes" id="UP000030185">
    <property type="component" value="Unassembled WGS sequence"/>
</dbReference>
<gene>
    <name evidence="1" type="ORF">MYP_4906</name>
</gene>
<dbReference type="InterPro" id="IPR003787">
    <property type="entry name" value="Sulphur_relay_DsrE/F-like"/>
</dbReference>
<reference evidence="1 2" key="1">
    <citation type="submission" date="2014-09" db="EMBL/GenBank/DDBJ databases">
        <title>Sporocytophaga myxococcoides PG-01 genome sequencing.</title>
        <authorList>
            <person name="Liu L."/>
            <person name="Gao P.J."/>
            <person name="Chen G.J."/>
            <person name="Wang L.S."/>
        </authorList>
    </citation>
    <scope>NUCLEOTIDE SEQUENCE [LARGE SCALE GENOMIC DNA]</scope>
    <source>
        <strain evidence="1 2">PG-01</strain>
    </source>
</reference>
<dbReference type="Pfam" id="PF02635">
    <property type="entry name" value="DsrE"/>
    <property type="match status" value="1"/>
</dbReference>
<dbReference type="EMBL" id="BBLT01000015">
    <property type="protein sequence ID" value="GAL87676.1"/>
    <property type="molecule type" value="Genomic_DNA"/>
</dbReference>
<evidence type="ECO:0000313" key="2">
    <source>
        <dbReference type="Proteomes" id="UP000030185"/>
    </source>
</evidence>
<dbReference type="eggNOG" id="COG1416">
    <property type="taxonomic scope" value="Bacteria"/>
</dbReference>
<comment type="caution">
    <text evidence="1">The sequence shown here is derived from an EMBL/GenBank/DDBJ whole genome shotgun (WGS) entry which is preliminary data.</text>
</comment>
<protein>
    <submittedName>
        <fullName evidence="1">Uncharacterized protein</fullName>
    </submittedName>
</protein>
<accession>A0A098LKZ7</accession>
<evidence type="ECO:0000313" key="1">
    <source>
        <dbReference type="EMBL" id="GAL87676.1"/>
    </source>
</evidence>